<dbReference type="PANTHER" id="PTHR40658">
    <property type="match status" value="1"/>
</dbReference>
<evidence type="ECO:0000313" key="1">
    <source>
        <dbReference type="EMBL" id="THU05164.1"/>
    </source>
</evidence>
<dbReference type="PANTHER" id="PTHR40658:SF3">
    <property type="entry name" value="CLBS_DFSB FAMILY FOUR-HELIX BUNDLE PROTEIN"/>
    <property type="match status" value="1"/>
</dbReference>
<gene>
    <name evidence="1" type="ORF">E9531_01000</name>
</gene>
<comment type="caution">
    <text evidence="1">The sequence shown here is derived from an EMBL/GenBank/DDBJ whole genome shotgun (WGS) entry which is preliminary data.</text>
</comment>
<dbReference type="InterPro" id="IPR012550">
    <property type="entry name" value="DUF1706"/>
</dbReference>
<sequence>MAVPQNKSELLCAIEKEFDKLSREIALVPAEYTLTKSMPGHAKGSSISPHDLVAYLVGWNELVLKWHAKMASNESVDFPETGFKWSQLGRLATKFYQDYEHLAFTDLVAQLHTAKGHLVGLIERHSDAELYGCPWYGKWTMGRMIQLNTASPYANACGRLRKWRKTQHGEKQTGNCALLPR</sequence>
<dbReference type="RefSeq" id="WP_136571876.1">
    <property type="nucleotide sequence ID" value="NZ_STFG01000001.1"/>
</dbReference>
<keyword evidence="2" id="KW-1185">Reference proteome</keyword>
<reference evidence="1 2" key="1">
    <citation type="journal article" date="2015" name="Antonie Van Leeuwenhoek">
        <title>Lampropedia puyangensis sp. nov., isolated from symptomatic bark of Populus ? euramericana canker and emended description of Lampropedia hyalina (Ehrenberg 1832) Lee et al. 2004.</title>
        <authorList>
            <person name="Li Y."/>
            <person name="Wang T."/>
            <person name="Piao C.G."/>
            <person name="Wang L.F."/>
            <person name="Tian G.Z."/>
            <person name="Zhu T.H."/>
            <person name="Guo M.W."/>
        </authorList>
    </citation>
    <scope>NUCLEOTIDE SEQUENCE [LARGE SCALE GENOMIC DNA]</scope>
    <source>
        <strain evidence="1 2">2-bin</strain>
    </source>
</reference>
<dbReference type="OrthoDB" id="5347938at2"/>
<evidence type="ECO:0000313" key="2">
    <source>
        <dbReference type="Proteomes" id="UP000308917"/>
    </source>
</evidence>
<dbReference type="Gene3D" id="1.20.120.450">
    <property type="entry name" value="dinb family like domain"/>
    <property type="match status" value="1"/>
</dbReference>
<dbReference type="EMBL" id="STFG01000001">
    <property type="protein sequence ID" value="THU05164.1"/>
    <property type="molecule type" value="Genomic_DNA"/>
</dbReference>
<proteinExistence type="predicted"/>
<dbReference type="AlphaFoldDB" id="A0A4S8FET9"/>
<name>A0A4S8FET9_9BURK</name>
<accession>A0A4S8FET9</accession>
<organism evidence="1 2">
    <name type="scientific">Lampropedia puyangensis</name>
    <dbReference type="NCBI Taxonomy" id="1330072"/>
    <lineage>
        <taxon>Bacteria</taxon>
        <taxon>Pseudomonadati</taxon>
        <taxon>Pseudomonadota</taxon>
        <taxon>Betaproteobacteria</taxon>
        <taxon>Burkholderiales</taxon>
        <taxon>Comamonadaceae</taxon>
        <taxon>Lampropedia</taxon>
    </lineage>
</organism>
<dbReference type="InterPro" id="IPR034660">
    <property type="entry name" value="DinB/YfiT-like"/>
</dbReference>
<dbReference type="PIRSF" id="PIRSF031551">
    <property type="entry name" value="DUF1706"/>
    <property type="match status" value="1"/>
</dbReference>
<dbReference type="Proteomes" id="UP000308917">
    <property type="component" value="Unassembled WGS sequence"/>
</dbReference>
<protein>
    <submittedName>
        <fullName evidence="1">ClbS/DfsB family four-helix bundle protein</fullName>
    </submittedName>
</protein>
<dbReference type="Pfam" id="PF08020">
    <property type="entry name" value="DUF1706"/>
    <property type="match status" value="1"/>
</dbReference>